<sequence>MVIIRRSFSLAVVGYAAIASQCPFDYMFKKSLCCDSEYQGECPLIPTSCCEGYDVQAEVDFEGLQWTTINPGALTLHVDHLLATKRSIHGVFVLLQWVRVRAHLELLAAHGRMPQGNYLADVPESLLKRWNNTRYAQSDGAFDWPMRVRPGTPSEFRSRFILPLARAAPAISSTGDLLMFSEKAKLAQNAFERLVMWDQWLRAVAPFGPPPRVRLYTNACCTQHDLVGHLLSMYRSPTFAIVGEDPSDLARLAHNDFGASVLLALSEPSADMLNEFTVLPRPPDLHVSPQFPRAGREADPATLVPDDSVDVVFIALRSFADYFVALGSWLPKLKLGGAMVGFWVLTTSELAAAMYIFASQRGIELRLATHRCAFIVKS</sequence>
<protein>
    <submittedName>
        <fullName evidence="1">Uncharacterized protein</fullName>
    </submittedName>
</protein>
<comment type="caution">
    <text evidence="1">The sequence shown here is derived from an EMBL/GenBank/DDBJ whole genome shotgun (WGS) entry which is preliminary data.</text>
</comment>
<evidence type="ECO:0000313" key="1">
    <source>
        <dbReference type="EMBL" id="CAK0903713.1"/>
    </source>
</evidence>
<dbReference type="EMBL" id="CAUYUJ010021281">
    <property type="protein sequence ID" value="CAK0903713.1"/>
    <property type="molecule type" value="Genomic_DNA"/>
</dbReference>
<reference evidence="1" key="1">
    <citation type="submission" date="2023-10" db="EMBL/GenBank/DDBJ databases">
        <authorList>
            <person name="Chen Y."/>
            <person name="Shah S."/>
            <person name="Dougan E. K."/>
            <person name="Thang M."/>
            <person name="Chan C."/>
        </authorList>
    </citation>
    <scope>NUCLEOTIDE SEQUENCE [LARGE SCALE GENOMIC DNA]</scope>
</reference>
<name>A0ABN9XUI9_9DINO</name>
<gene>
    <name evidence="1" type="ORF">PCOR1329_LOCUS79939</name>
</gene>
<proteinExistence type="predicted"/>
<dbReference type="Proteomes" id="UP001189429">
    <property type="component" value="Unassembled WGS sequence"/>
</dbReference>
<accession>A0ABN9XUI9</accession>
<keyword evidence="2" id="KW-1185">Reference proteome</keyword>
<organism evidence="1 2">
    <name type="scientific">Prorocentrum cordatum</name>
    <dbReference type="NCBI Taxonomy" id="2364126"/>
    <lineage>
        <taxon>Eukaryota</taxon>
        <taxon>Sar</taxon>
        <taxon>Alveolata</taxon>
        <taxon>Dinophyceae</taxon>
        <taxon>Prorocentrales</taxon>
        <taxon>Prorocentraceae</taxon>
        <taxon>Prorocentrum</taxon>
    </lineage>
</organism>
<evidence type="ECO:0000313" key="2">
    <source>
        <dbReference type="Proteomes" id="UP001189429"/>
    </source>
</evidence>